<keyword evidence="1 4" id="KW-0479">Metal-binding</keyword>
<dbReference type="EMBL" id="KN716424">
    <property type="protein sequence ID" value="KJH45151.1"/>
    <property type="molecule type" value="Genomic_DNA"/>
</dbReference>
<dbReference type="Gene3D" id="2.10.110.10">
    <property type="entry name" value="Cysteine Rich Protein"/>
    <property type="match status" value="2"/>
</dbReference>
<keyword evidence="2 4" id="KW-0862">Zinc</keyword>
<dbReference type="InterPro" id="IPR001781">
    <property type="entry name" value="Znf_LIM"/>
</dbReference>
<dbReference type="SMART" id="SM00132">
    <property type="entry name" value="LIM"/>
    <property type="match status" value="2"/>
</dbReference>
<dbReference type="Pfam" id="PF00412">
    <property type="entry name" value="LIM"/>
    <property type="match status" value="2"/>
</dbReference>
<dbReference type="AlphaFoldDB" id="A0A0D8XRY6"/>
<feature type="domain" description="LIM zinc-binding" evidence="5">
    <location>
        <begin position="1"/>
        <end position="43"/>
    </location>
</feature>
<dbReference type="GO" id="GO:0005912">
    <property type="term" value="C:adherens junction"/>
    <property type="evidence" value="ECO:0007669"/>
    <property type="project" value="TreeGrafter"/>
</dbReference>
<name>A0A0D8XRY6_DICVI</name>
<organism evidence="6 7">
    <name type="scientific">Dictyocaulus viviparus</name>
    <name type="common">Bovine lungworm</name>
    <dbReference type="NCBI Taxonomy" id="29172"/>
    <lineage>
        <taxon>Eukaryota</taxon>
        <taxon>Metazoa</taxon>
        <taxon>Ecdysozoa</taxon>
        <taxon>Nematoda</taxon>
        <taxon>Chromadorea</taxon>
        <taxon>Rhabditida</taxon>
        <taxon>Rhabditina</taxon>
        <taxon>Rhabditomorpha</taxon>
        <taxon>Strongyloidea</taxon>
        <taxon>Metastrongylidae</taxon>
        <taxon>Dictyocaulus</taxon>
    </lineage>
</organism>
<evidence type="ECO:0000256" key="2">
    <source>
        <dbReference type="ARBA" id="ARBA00022833"/>
    </source>
</evidence>
<dbReference type="GO" id="GO:0051371">
    <property type="term" value="F:muscle alpha-actinin binding"/>
    <property type="evidence" value="ECO:0007669"/>
    <property type="project" value="TreeGrafter"/>
</dbReference>
<dbReference type="Proteomes" id="UP000053766">
    <property type="component" value="Unassembled WGS sequence"/>
</dbReference>
<protein>
    <submittedName>
        <fullName evidence="6">LIM domain protein</fullName>
    </submittedName>
</protein>
<dbReference type="GO" id="GO:0030036">
    <property type="term" value="P:actin cytoskeleton organization"/>
    <property type="evidence" value="ECO:0007669"/>
    <property type="project" value="TreeGrafter"/>
</dbReference>
<dbReference type="PROSITE" id="PS50023">
    <property type="entry name" value="LIM_DOMAIN_2"/>
    <property type="match status" value="1"/>
</dbReference>
<evidence type="ECO:0000256" key="4">
    <source>
        <dbReference type="PROSITE-ProRule" id="PRU00125"/>
    </source>
</evidence>
<evidence type="ECO:0000256" key="3">
    <source>
        <dbReference type="ARBA" id="ARBA00023038"/>
    </source>
</evidence>
<dbReference type="GO" id="GO:0001725">
    <property type="term" value="C:stress fiber"/>
    <property type="evidence" value="ECO:0007669"/>
    <property type="project" value="TreeGrafter"/>
</dbReference>
<dbReference type="STRING" id="29172.A0A0D8XRY6"/>
<dbReference type="PANTHER" id="PTHR24214:SF38">
    <property type="entry name" value="PDZ AND LIM DOMAIN PROTEIN ZASP-RELATED"/>
    <property type="match status" value="1"/>
</dbReference>
<dbReference type="GO" id="GO:0031941">
    <property type="term" value="C:filamentous actin"/>
    <property type="evidence" value="ECO:0007669"/>
    <property type="project" value="TreeGrafter"/>
</dbReference>
<evidence type="ECO:0000259" key="5">
    <source>
        <dbReference type="PROSITE" id="PS50023"/>
    </source>
</evidence>
<evidence type="ECO:0000256" key="1">
    <source>
        <dbReference type="ARBA" id="ARBA00022723"/>
    </source>
</evidence>
<dbReference type="GO" id="GO:0046872">
    <property type="term" value="F:metal ion binding"/>
    <property type="evidence" value="ECO:0007669"/>
    <property type="project" value="UniProtKB-KW"/>
</dbReference>
<dbReference type="PANTHER" id="PTHR24214">
    <property type="entry name" value="PDZ AND LIM DOMAIN PROTEIN ZASP"/>
    <property type="match status" value="1"/>
</dbReference>
<evidence type="ECO:0000313" key="7">
    <source>
        <dbReference type="Proteomes" id="UP000053766"/>
    </source>
</evidence>
<dbReference type="OrthoDB" id="5911912at2759"/>
<evidence type="ECO:0000313" key="6">
    <source>
        <dbReference type="EMBL" id="KJH45151.1"/>
    </source>
</evidence>
<accession>A0A0D8XRY6</accession>
<reference evidence="6 7" key="1">
    <citation type="submission" date="2013-11" db="EMBL/GenBank/DDBJ databases">
        <title>Draft genome of the bovine lungworm Dictyocaulus viviparus.</title>
        <authorList>
            <person name="Mitreva M."/>
        </authorList>
    </citation>
    <scope>NUCLEOTIDE SEQUENCE [LARGE SCALE GENOMIC DNA]</scope>
    <source>
        <strain evidence="6 7">HannoverDv2000</strain>
    </source>
</reference>
<dbReference type="GO" id="GO:0003779">
    <property type="term" value="F:actin binding"/>
    <property type="evidence" value="ECO:0007669"/>
    <property type="project" value="TreeGrafter"/>
</dbReference>
<keyword evidence="7" id="KW-1185">Reference proteome</keyword>
<proteinExistence type="predicted"/>
<dbReference type="SUPFAM" id="SSF57716">
    <property type="entry name" value="Glucocorticoid receptor-like (DNA-binding domain)"/>
    <property type="match status" value="2"/>
</dbReference>
<sequence length="122" mass="14027">MQKKWHPTCFTCAHCRKPFGNTAFYLENGLAYCENAYDISRLVTPSGLNLASAEYLMNYFKTLGKKEQFFSSYWNALFTTKCVACKYPIEAGDRWVEALGNAFHSNCFNCTHIPKNESYSLF</sequence>
<keyword evidence="3 4" id="KW-0440">LIM domain</keyword>
<dbReference type="GO" id="GO:0030018">
    <property type="term" value="C:Z disc"/>
    <property type="evidence" value="ECO:0007669"/>
    <property type="project" value="TreeGrafter"/>
</dbReference>
<gene>
    <name evidence="6" type="ORF">DICVIV_08817</name>
</gene>
<reference evidence="7" key="2">
    <citation type="journal article" date="2016" name="Sci. Rep.">
        <title>Dictyocaulus viviparus genome, variome and transcriptome elucidate lungworm biology and support future intervention.</title>
        <authorList>
            <person name="McNulty S.N."/>
            <person name="Strube C."/>
            <person name="Rosa B.A."/>
            <person name="Martin J.C."/>
            <person name="Tyagi R."/>
            <person name="Choi Y.J."/>
            <person name="Wang Q."/>
            <person name="Hallsworth Pepin K."/>
            <person name="Zhang X."/>
            <person name="Ozersky P."/>
            <person name="Wilson R.K."/>
            <person name="Sternberg P.W."/>
            <person name="Gasser R.B."/>
            <person name="Mitreva M."/>
        </authorList>
    </citation>
    <scope>NUCLEOTIDE SEQUENCE [LARGE SCALE GENOMIC DNA]</scope>
    <source>
        <strain evidence="7">HannoverDv2000</strain>
    </source>
</reference>
<dbReference type="InterPro" id="IPR050604">
    <property type="entry name" value="PDZ-LIM_domain"/>
</dbReference>
<dbReference type="GO" id="GO:0061061">
    <property type="term" value="P:muscle structure development"/>
    <property type="evidence" value="ECO:0007669"/>
    <property type="project" value="TreeGrafter"/>
</dbReference>